<dbReference type="SUPFAM" id="SSF52540">
    <property type="entry name" value="P-loop containing nucleoside triphosphate hydrolases"/>
    <property type="match status" value="1"/>
</dbReference>
<dbReference type="InterPro" id="IPR036961">
    <property type="entry name" value="Kinesin_motor_dom_sf"/>
</dbReference>
<dbReference type="GO" id="GO:0003777">
    <property type="term" value="F:microtubule motor activity"/>
    <property type="evidence" value="ECO:0007669"/>
    <property type="project" value="InterPro"/>
</dbReference>
<dbReference type="GO" id="GO:0005524">
    <property type="term" value="F:ATP binding"/>
    <property type="evidence" value="ECO:0007669"/>
    <property type="project" value="InterPro"/>
</dbReference>
<accession>A0A6C0JDU3</accession>
<dbReference type="GO" id="GO:0008017">
    <property type="term" value="F:microtubule binding"/>
    <property type="evidence" value="ECO:0007669"/>
    <property type="project" value="InterPro"/>
</dbReference>
<dbReference type="PRINTS" id="PR00380">
    <property type="entry name" value="KINESINHEAVY"/>
</dbReference>
<dbReference type="GO" id="GO:0016887">
    <property type="term" value="F:ATP hydrolysis activity"/>
    <property type="evidence" value="ECO:0007669"/>
    <property type="project" value="TreeGrafter"/>
</dbReference>
<reference evidence="2" key="1">
    <citation type="journal article" date="2020" name="Nature">
        <title>Giant virus diversity and host interactions through global metagenomics.</title>
        <authorList>
            <person name="Schulz F."/>
            <person name="Roux S."/>
            <person name="Paez-Espino D."/>
            <person name="Jungbluth S."/>
            <person name="Walsh D.A."/>
            <person name="Denef V.J."/>
            <person name="McMahon K.D."/>
            <person name="Konstantinidis K.T."/>
            <person name="Eloe-Fadrosh E.A."/>
            <person name="Kyrpides N.C."/>
            <person name="Woyke T."/>
        </authorList>
    </citation>
    <scope>NUCLEOTIDE SEQUENCE</scope>
    <source>
        <strain evidence="2">GVMAG-M-3300025880-76</strain>
    </source>
</reference>
<dbReference type="GO" id="GO:0005874">
    <property type="term" value="C:microtubule"/>
    <property type="evidence" value="ECO:0007669"/>
    <property type="project" value="TreeGrafter"/>
</dbReference>
<protein>
    <recommendedName>
        <fullName evidence="1">Kinesin motor domain-containing protein</fullName>
    </recommendedName>
</protein>
<dbReference type="Pfam" id="PF00225">
    <property type="entry name" value="Kinesin"/>
    <property type="match status" value="1"/>
</dbReference>
<proteinExistence type="predicted"/>
<name>A0A6C0JDU3_9ZZZZ</name>
<dbReference type="PROSITE" id="PS50067">
    <property type="entry name" value="KINESIN_MOTOR_2"/>
    <property type="match status" value="1"/>
</dbReference>
<sequence>MSSFQECQEPYFTICARIKPPKNFKERVIFNNFRNDKQLYVSENKVNFMKDAYVEKRDYHFNKVYDIDYTNEDIFADIGIKITNGFLSGESITCFLFGQTGSGKTHTMLGNDSTDGIAQMIFDRLIDETAKNDTSAYISCIQIYNRSLLDVINGNHAVKYFQSNNGYGMIKDCKTMRLNKNNRETILNAILSNRHTGISSANSTSSRSHLMIRIQMRNYELVLMDMAGSEKASQSHNVGPNQMRENAYINKGILILKECIRAVKSRKTYIPYKQHILTRLLSKIFTGQSRSYIMATVSSDVENVNDSINTLNYVSDMKSLKRNGSEQNISRVPSKVIIKNENKMNDIDDYFKEIGKSNKKREKLLEAFNAHDYDAFRIRMRELIRKEIVQLQDLSNIV</sequence>
<dbReference type="InterPro" id="IPR027417">
    <property type="entry name" value="P-loop_NTPase"/>
</dbReference>
<dbReference type="GO" id="GO:0007018">
    <property type="term" value="P:microtubule-based movement"/>
    <property type="evidence" value="ECO:0007669"/>
    <property type="project" value="InterPro"/>
</dbReference>
<dbReference type="PANTHER" id="PTHR24115">
    <property type="entry name" value="KINESIN-RELATED"/>
    <property type="match status" value="1"/>
</dbReference>
<organism evidence="2">
    <name type="scientific">viral metagenome</name>
    <dbReference type="NCBI Taxonomy" id="1070528"/>
    <lineage>
        <taxon>unclassified sequences</taxon>
        <taxon>metagenomes</taxon>
        <taxon>organismal metagenomes</taxon>
    </lineage>
</organism>
<dbReference type="AlphaFoldDB" id="A0A6C0JDU3"/>
<evidence type="ECO:0000259" key="1">
    <source>
        <dbReference type="PROSITE" id="PS50067"/>
    </source>
</evidence>
<dbReference type="EMBL" id="MN740361">
    <property type="protein sequence ID" value="QHU02697.1"/>
    <property type="molecule type" value="Genomic_DNA"/>
</dbReference>
<dbReference type="InterPro" id="IPR027640">
    <property type="entry name" value="Kinesin-like_fam"/>
</dbReference>
<dbReference type="GO" id="GO:0005871">
    <property type="term" value="C:kinesin complex"/>
    <property type="evidence" value="ECO:0007669"/>
    <property type="project" value="TreeGrafter"/>
</dbReference>
<dbReference type="SMART" id="SM00129">
    <property type="entry name" value="KISc"/>
    <property type="match status" value="1"/>
</dbReference>
<feature type="domain" description="Kinesin motor" evidence="1">
    <location>
        <begin position="11"/>
        <end position="320"/>
    </location>
</feature>
<evidence type="ECO:0000313" key="2">
    <source>
        <dbReference type="EMBL" id="QHU02697.1"/>
    </source>
</evidence>
<dbReference type="InterPro" id="IPR001752">
    <property type="entry name" value="Kinesin_motor_dom"/>
</dbReference>
<dbReference type="Gene3D" id="3.40.850.10">
    <property type="entry name" value="Kinesin motor domain"/>
    <property type="match status" value="1"/>
</dbReference>